<reference evidence="1 2" key="1">
    <citation type="journal article" date="2016" name="Genome Biol. Evol.">
        <title>Divergent and convergent evolution of fungal pathogenicity.</title>
        <authorList>
            <person name="Shang Y."/>
            <person name="Xiao G."/>
            <person name="Zheng P."/>
            <person name="Cen K."/>
            <person name="Zhan S."/>
            <person name="Wang C."/>
        </authorList>
    </citation>
    <scope>NUCLEOTIDE SEQUENCE [LARGE SCALE GENOMIC DNA]</scope>
    <source>
        <strain evidence="1 2">RCEF 3172</strain>
    </source>
</reference>
<evidence type="ECO:0000313" key="2">
    <source>
        <dbReference type="Proteomes" id="UP000076863"/>
    </source>
</evidence>
<accession>A0A167JUR9</accession>
<gene>
    <name evidence="1" type="ORF">BBO_00736</name>
</gene>
<dbReference type="Proteomes" id="UP000076863">
    <property type="component" value="Unassembled WGS sequence"/>
</dbReference>
<keyword evidence="2" id="KW-1185">Reference proteome</keyword>
<dbReference type="EMBL" id="AZHA01000002">
    <property type="protein sequence ID" value="OAA50789.1"/>
    <property type="molecule type" value="Genomic_DNA"/>
</dbReference>
<sequence length="143" mass="15006">MAKGRAAQAYKYSFAQDRMCPAADRAGADSFAAGGHESGDMDLLACCGESQSGRSQARWALSPPSSSRLSATLSFPASPAAPSKNLGLIGMNYFLANYVLPGSGSCPGNLNYSLDILSALMEDTELVQEAIRAMGELEFQDSP</sequence>
<dbReference type="AlphaFoldDB" id="A0A167JUR9"/>
<name>A0A167JUR9_9HYPO</name>
<comment type="caution">
    <text evidence="1">The sequence shown here is derived from an EMBL/GenBank/DDBJ whole genome shotgun (WGS) entry which is preliminary data.</text>
</comment>
<proteinExistence type="predicted"/>
<evidence type="ECO:0000313" key="1">
    <source>
        <dbReference type="EMBL" id="OAA50789.1"/>
    </source>
</evidence>
<dbReference type="OrthoDB" id="4220372at2759"/>
<protein>
    <submittedName>
        <fullName evidence="1">Uncharacterized protein</fullName>
    </submittedName>
</protein>
<organism evidence="1 2">
    <name type="scientific">Beauveria brongniartii RCEF 3172</name>
    <dbReference type="NCBI Taxonomy" id="1081107"/>
    <lineage>
        <taxon>Eukaryota</taxon>
        <taxon>Fungi</taxon>
        <taxon>Dikarya</taxon>
        <taxon>Ascomycota</taxon>
        <taxon>Pezizomycotina</taxon>
        <taxon>Sordariomycetes</taxon>
        <taxon>Hypocreomycetidae</taxon>
        <taxon>Hypocreales</taxon>
        <taxon>Cordycipitaceae</taxon>
        <taxon>Beauveria</taxon>
        <taxon>Beauveria brongniartii</taxon>
    </lineage>
</organism>